<dbReference type="PhylomeDB" id="Q8TMM6"/>
<dbReference type="FunFam" id="3.40.50.1970:FF:000003">
    <property type="entry name" value="Alcohol dehydrogenase, iron-containing"/>
    <property type="match status" value="1"/>
</dbReference>
<evidence type="ECO:0000256" key="1">
    <source>
        <dbReference type="ARBA" id="ARBA00007358"/>
    </source>
</evidence>
<dbReference type="KEGG" id="mac:MA_2630"/>
<sequence>MLNEAVVKQSCCQKELRSMTYTYLNPKVALMGAGCVKEIGKHAKELGGTKALIVSGRSRHGEELAGDIRKILETAGLKIAIFPGADPNPTDSSVMEGAIIYEKENCDLIVAVGGGSPMDCAKAIGIVAKNGGEINDYEGIGKVTKGVPPLITVNTTAGTASEMTSFTIITDTKRHIKMAIVDPRITPDVAVNDPELMVSMPPALTAATGMDALTHAVEAYVSTIATPTTDAAAIKAIELISKYLPEAVAHGGDVRTRDMMAHAEYLAGIAFNNASLGYVHSMAHQLGGLYDLPHGICNAILLPYVEMYNKEVCPERFADIAKAMGEKVEGLSPEEAADKAIAAIKKLAADIGIPSGLKELGAREEDLELLAENAMQDVCHLTNPRELSKEEVIEIYRKAM</sequence>
<dbReference type="FunFam" id="1.20.1090.10:FF:000001">
    <property type="entry name" value="Aldehyde-alcohol dehydrogenase"/>
    <property type="match status" value="1"/>
</dbReference>
<dbReference type="PANTHER" id="PTHR11496">
    <property type="entry name" value="ALCOHOL DEHYDROGENASE"/>
    <property type="match status" value="1"/>
</dbReference>
<dbReference type="STRING" id="188937.MA_2630"/>
<organism evidence="6 7">
    <name type="scientific">Methanosarcina acetivorans (strain ATCC 35395 / DSM 2834 / JCM 12185 / C2A)</name>
    <dbReference type="NCBI Taxonomy" id="188937"/>
    <lineage>
        <taxon>Archaea</taxon>
        <taxon>Methanobacteriati</taxon>
        <taxon>Methanobacteriota</taxon>
        <taxon>Stenosarchaea group</taxon>
        <taxon>Methanomicrobia</taxon>
        <taxon>Methanosarcinales</taxon>
        <taxon>Methanosarcinaceae</taxon>
        <taxon>Methanosarcina</taxon>
    </lineage>
</organism>
<dbReference type="Pfam" id="PF25137">
    <property type="entry name" value="ADH_Fe_C"/>
    <property type="match status" value="1"/>
</dbReference>
<dbReference type="GO" id="GO:0004022">
    <property type="term" value="F:alcohol dehydrogenase (NAD+) activity"/>
    <property type="evidence" value="ECO:0000318"/>
    <property type="project" value="GO_Central"/>
</dbReference>
<feature type="domain" description="Fe-containing alcohol dehydrogenase-like C-terminal" evidence="5">
    <location>
        <begin position="205"/>
        <end position="400"/>
    </location>
</feature>
<dbReference type="PROSITE" id="PS00060">
    <property type="entry name" value="ADH_IRON_2"/>
    <property type="match status" value="1"/>
</dbReference>
<reference evidence="6 7" key="1">
    <citation type="journal article" date="2002" name="Genome Res.">
        <title>The genome of Methanosarcina acetivorans reveals extensive metabolic and physiological diversity.</title>
        <authorList>
            <person name="Galagan J.E."/>
            <person name="Nusbaum C."/>
            <person name="Roy A."/>
            <person name="Endrizzi M.G."/>
            <person name="Macdonald P."/>
            <person name="FitzHugh W."/>
            <person name="Calvo S."/>
            <person name="Engels R."/>
            <person name="Smirnov S."/>
            <person name="Atnoor D."/>
            <person name="Brown A."/>
            <person name="Allen N."/>
            <person name="Naylor J."/>
            <person name="Stange-Thomann N."/>
            <person name="DeArellano K."/>
            <person name="Johnson R."/>
            <person name="Linton L."/>
            <person name="McEwan P."/>
            <person name="McKernan K."/>
            <person name="Talamas J."/>
            <person name="Tirrell A."/>
            <person name="Ye W."/>
            <person name="Zimmer A."/>
            <person name="Barber R.D."/>
            <person name="Cann I."/>
            <person name="Graham D.E."/>
            <person name="Grahame D.A."/>
            <person name="Guss A."/>
            <person name="Hedderich R."/>
            <person name="Ingram-Smith C."/>
            <person name="Kuettner C.H."/>
            <person name="Krzycki J.A."/>
            <person name="Leigh J.A."/>
            <person name="Li W."/>
            <person name="Liu J."/>
            <person name="Mukhopadhyay B."/>
            <person name="Reeve J.N."/>
            <person name="Smith K."/>
            <person name="Springer T.A."/>
            <person name="Umayam L.A."/>
            <person name="White O."/>
            <person name="White R.H."/>
            <person name="de Macario E.C."/>
            <person name="Ferry J.G."/>
            <person name="Jarrell K.F."/>
            <person name="Jing H."/>
            <person name="Macario A.J.L."/>
            <person name="Paulsen I."/>
            <person name="Pritchett M."/>
            <person name="Sowers K.R."/>
            <person name="Swanson R.V."/>
            <person name="Zinder S.H."/>
            <person name="Lander E."/>
            <person name="Metcalf W.W."/>
            <person name="Birren B."/>
        </authorList>
    </citation>
    <scope>NUCLEOTIDE SEQUENCE [LARGE SCALE GENOMIC DNA]</scope>
    <source>
        <strain evidence="7">ATCC 35395 / DSM 2834 / JCM 12185 / C2A</strain>
    </source>
</reference>
<name>Q8TMM6_METAC</name>
<dbReference type="PROSITE" id="PS00913">
    <property type="entry name" value="ADH_IRON_1"/>
    <property type="match status" value="1"/>
</dbReference>
<dbReference type="InterPro" id="IPR056798">
    <property type="entry name" value="ADH_Fe_C"/>
</dbReference>
<evidence type="ECO:0000259" key="4">
    <source>
        <dbReference type="Pfam" id="PF00465"/>
    </source>
</evidence>
<gene>
    <name evidence="6" type="primary">adh</name>
    <name evidence="6" type="ordered locus">MA_2630</name>
</gene>
<evidence type="ECO:0000313" key="7">
    <source>
        <dbReference type="Proteomes" id="UP000002487"/>
    </source>
</evidence>
<proteinExistence type="inferred from homology"/>
<dbReference type="Proteomes" id="UP000002487">
    <property type="component" value="Chromosome"/>
</dbReference>
<dbReference type="EMBL" id="AE010299">
    <property type="protein sequence ID" value="AAM06008.1"/>
    <property type="molecule type" value="Genomic_DNA"/>
</dbReference>
<evidence type="ECO:0000256" key="3">
    <source>
        <dbReference type="ARBA" id="ARBA00023027"/>
    </source>
</evidence>
<dbReference type="SUPFAM" id="SSF56796">
    <property type="entry name" value="Dehydroquinate synthase-like"/>
    <property type="match status" value="1"/>
</dbReference>
<evidence type="ECO:0000259" key="5">
    <source>
        <dbReference type="Pfam" id="PF25137"/>
    </source>
</evidence>
<dbReference type="Pfam" id="PF00465">
    <property type="entry name" value="Fe-ADH"/>
    <property type="match status" value="1"/>
</dbReference>
<dbReference type="InParanoid" id="Q8TMM6"/>
<feature type="domain" description="Alcohol dehydrogenase iron-type/glycerol dehydrogenase GldA" evidence="4">
    <location>
        <begin position="26"/>
        <end position="194"/>
    </location>
</feature>
<dbReference type="AlphaFoldDB" id="Q8TMM6"/>
<dbReference type="InterPro" id="IPR001670">
    <property type="entry name" value="ADH_Fe/GldA"/>
</dbReference>
<evidence type="ECO:0000313" key="6">
    <source>
        <dbReference type="EMBL" id="AAM06008.1"/>
    </source>
</evidence>
<dbReference type="Gene3D" id="1.20.1090.10">
    <property type="entry name" value="Dehydroquinate synthase-like - alpha domain"/>
    <property type="match status" value="1"/>
</dbReference>
<dbReference type="CDD" id="cd08188">
    <property type="entry name" value="PDDH"/>
    <property type="match status" value="1"/>
</dbReference>
<dbReference type="InterPro" id="IPR018211">
    <property type="entry name" value="ADH_Fe_CS"/>
</dbReference>
<evidence type="ECO:0000256" key="2">
    <source>
        <dbReference type="ARBA" id="ARBA00023002"/>
    </source>
</evidence>
<comment type="similarity">
    <text evidence="1">Belongs to the iron-containing alcohol dehydrogenase family.</text>
</comment>
<dbReference type="Gene3D" id="3.40.50.1970">
    <property type="match status" value="1"/>
</dbReference>
<dbReference type="PANTHER" id="PTHR11496:SF102">
    <property type="entry name" value="ALCOHOL DEHYDROGENASE 4"/>
    <property type="match status" value="1"/>
</dbReference>
<keyword evidence="3" id="KW-0520">NAD</keyword>
<accession>Q8TMM6</accession>
<protein>
    <submittedName>
        <fullName evidence="6">Alcohol dehydrogenase</fullName>
    </submittedName>
</protein>
<keyword evidence="7" id="KW-1185">Reference proteome</keyword>
<dbReference type="HOGENOM" id="CLU_007207_0_0_2"/>
<dbReference type="GO" id="GO:0046872">
    <property type="term" value="F:metal ion binding"/>
    <property type="evidence" value="ECO:0007669"/>
    <property type="project" value="InterPro"/>
</dbReference>
<dbReference type="EnsemblBacteria" id="AAM06008">
    <property type="protein sequence ID" value="AAM06008"/>
    <property type="gene ID" value="MA_2630"/>
</dbReference>
<dbReference type="InterPro" id="IPR039697">
    <property type="entry name" value="Alcohol_dehydrogenase_Fe"/>
</dbReference>
<keyword evidence="2" id="KW-0560">Oxidoreductase</keyword>